<dbReference type="Proteomes" id="UP001054837">
    <property type="component" value="Unassembled WGS sequence"/>
</dbReference>
<feature type="transmembrane region" description="Helical" evidence="1">
    <location>
        <begin position="101"/>
        <end position="121"/>
    </location>
</feature>
<comment type="caution">
    <text evidence="2">The sequence shown here is derived from an EMBL/GenBank/DDBJ whole genome shotgun (WGS) entry which is preliminary data.</text>
</comment>
<name>A0AAV4TB89_9ARAC</name>
<protein>
    <submittedName>
        <fullName evidence="2">Uncharacterized protein</fullName>
    </submittedName>
</protein>
<keyword evidence="3" id="KW-1185">Reference proteome</keyword>
<keyword evidence="1" id="KW-1133">Transmembrane helix</keyword>
<accession>A0AAV4TB89</accession>
<evidence type="ECO:0000313" key="3">
    <source>
        <dbReference type="Proteomes" id="UP001054837"/>
    </source>
</evidence>
<gene>
    <name evidence="2" type="ORF">CDAR_617971</name>
</gene>
<reference evidence="2 3" key="1">
    <citation type="submission" date="2021-06" db="EMBL/GenBank/DDBJ databases">
        <title>Caerostris darwini draft genome.</title>
        <authorList>
            <person name="Kono N."/>
            <person name="Arakawa K."/>
        </authorList>
    </citation>
    <scope>NUCLEOTIDE SEQUENCE [LARGE SCALE GENOMIC DNA]</scope>
</reference>
<keyword evidence="1" id="KW-0472">Membrane</keyword>
<sequence length="148" mass="17124">MVSLSIIYQNHSQENGLARISGESRNYICWFRLPFLFCLLLRLRLRFQRLLLIRVTELCHPIILIGVLSWIAVSVLLQDSIPSNLMDQTPPTTDDQVSSEIASNMLQFLLGVSILLCRALFLRIVRKLKTKAGLNNLEKWLLTFNHFR</sequence>
<dbReference type="EMBL" id="BPLQ01009343">
    <property type="protein sequence ID" value="GIY43375.1"/>
    <property type="molecule type" value="Genomic_DNA"/>
</dbReference>
<evidence type="ECO:0000313" key="2">
    <source>
        <dbReference type="EMBL" id="GIY43375.1"/>
    </source>
</evidence>
<organism evidence="2 3">
    <name type="scientific">Caerostris darwini</name>
    <dbReference type="NCBI Taxonomy" id="1538125"/>
    <lineage>
        <taxon>Eukaryota</taxon>
        <taxon>Metazoa</taxon>
        <taxon>Ecdysozoa</taxon>
        <taxon>Arthropoda</taxon>
        <taxon>Chelicerata</taxon>
        <taxon>Arachnida</taxon>
        <taxon>Araneae</taxon>
        <taxon>Araneomorphae</taxon>
        <taxon>Entelegynae</taxon>
        <taxon>Araneoidea</taxon>
        <taxon>Araneidae</taxon>
        <taxon>Caerostris</taxon>
    </lineage>
</organism>
<dbReference type="AlphaFoldDB" id="A0AAV4TB89"/>
<proteinExistence type="predicted"/>
<keyword evidence="1" id="KW-0812">Transmembrane</keyword>
<evidence type="ECO:0000256" key="1">
    <source>
        <dbReference type="SAM" id="Phobius"/>
    </source>
</evidence>